<gene>
    <name evidence="1" type="ORF">FOMG_19725</name>
</gene>
<dbReference type="Proteomes" id="UP000030703">
    <property type="component" value="Unassembled WGS sequence"/>
</dbReference>
<dbReference type="HOGENOM" id="CLU_2849799_0_0_1"/>
<proteinExistence type="predicted"/>
<name>W9Z5I3_FUSOX</name>
<reference evidence="1" key="1">
    <citation type="submission" date="2012-04" db="EMBL/GenBank/DDBJ databases">
        <title>The Genome Sequence of Fusarium oxysporum melonis.</title>
        <authorList>
            <consortium name="The Broad Institute Genome Sequencing Platform"/>
            <person name="Ma L.-J."/>
            <person name="Gale L.R."/>
            <person name="Schwartz D.C."/>
            <person name="Zhou S."/>
            <person name="Corby-Kistler H."/>
            <person name="Young S.K."/>
            <person name="Zeng Q."/>
            <person name="Gargeya S."/>
            <person name="Fitzgerald M."/>
            <person name="Haas B."/>
            <person name="Abouelleil A."/>
            <person name="Alvarado L."/>
            <person name="Arachchi H.M."/>
            <person name="Berlin A."/>
            <person name="Brown A."/>
            <person name="Chapman S.B."/>
            <person name="Chen Z."/>
            <person name="Dunbar C."/>
            <person name="Freedman E."/>
            <person name="Gearin G."/>
            <person name="Goldberg J."/>
            <person name="Griggs A."/>
            <person name="Gujja S."/>
            <person name="Heiman D."/>
            <person name="Howarth C."/>
            <person name="Larson L."/>
            <person name="Lui A."/>
            <person name="MacDonald P.J.P."/>
            <person name="Montmayeur A."/>
            <person name="Murphy C."/>
            <person name="Neiman D."/>
            <person name="Pearson M."/>
            <person name="Priest M."/>
            <person name="Roberts A."/>
            <person name="Saif S."/>
            <person name="Shea T."/>
            <person name="Shenoy N."/>
            <person name="Sisk P."/>
            <person name="Stolte C."/>
            <person name="Sykes S."/>
            <person name="Wortman J."/>
            <person name="Nusbaum C."/>
            <person name="Birren B."/>
        </authorList>
    </citation>
    <scope>NUCLEOTIDE SEQUENCE</scope>
    <source>
        <strain evidence="1">26406</strain>
    </source>
</reference>
<protein>
    <submittedName>
        <fullName evidence="1">Uncharacterized protein</fullName>
    </submittedName>
</protein>
<dbReference type="EMBL" id="KI980812">
    <property type="protein sequence ID" value="EXK23498.1"/>
    <property type="molecule type" value="Genomic_DNA"/>
</dbReference>
<reference evidence="1" key="2">
    <citation type="submission" date="2014-02" db="EMBL/GenBank/DDBJ databases">
        <title>Annotation of the Genome Sequence of Fusarium oxysporum f. sp. melonis 26406.</title>
        <authorList>
            <consortium name="The Broad Institute Genomics Platform"/>
            <person name="Ma L.-J."/>
            <person name="Corby-Kistler H."/>
            <person name="Broz K."/>
            <person name="Gale L.R."/>
            <person name="Jonkers W."/>
            <person name="O'Donnell K."/>
            <person name="Ploetz R."/>
            <person name="Steinberg C."/>
            <person name="Schwartz D.C."/>
            <person name="VanEtten H."/>
            <person name="Zhou S."/>
            <person name="Young S.K."/>
            <person name="Zeng Q."/>
            <person name="Gargeya S."/>
            <person name="Fitzgerald M."/>
            <person name="Abouelleil A."/>
            <person name="Alvarado L."/>
            <person name="Chapman S.B."/>
            <person name="Gainer-Dewar J."/>
            <person name="Goldberg J."/>
            <person name="Griggs A."/>
            <person name="Gujja S."/>
            <person name="Hansen M."/>
            <person name="Howarth C."/>
            <person name="Imamovic A."/>
            <person name="Ireland A."/>
            <person name="Larimer J."/>
            <person name="McCowan C."/>
            <person name="Murphy C."/>
            <person name="Pearson M."/>
            <person name="Poon T.W."/>
            <person name="Priest M."/>
            <person name="Roberts A."/>
            <person name="Saif S."/>
            <person name="Shea T."/>
            <person name="Sykes S."/>
            <person name="Wortman J."/>
            <person name="Nusbaum C."/>
            <person name="Birren B."/>
        </authorList>
    </citation>
    <scope>NUCLEOTIDE SEQUENCE</scope>
    <source>
        <strain evidence="1">26406</strain>
    </source>
</reference>
<organism evidence="1">
    <name type="scientific">Fusarium oxysporum f. sp. melonis 26406</name>
    <dbReference type="NCBI Taxonomy" id="1089452"/>
    <lineage>
        <taxon>Eukaryota</taxon>
        <taxon>Fungi</taxon>
        <taxon>Dikarya</taxon>
        <taxon>Ascomycota</taxon>
        <taxon>Pezizomycotina</taxon>
        <taxon>Sordariomycetes</taxon>
        <taxon>Hypocreomycetidae</taxon>
        <taxon>Hypocreales</taxon>
        <taxon>Nectriaceae</taxon>
        <taxon>Fusarium</taxon>
        <taxon>Fusarium oxysporum species complex</taxon>
    </lineage>
</organism>
<accession>W9Z5I3</accession>
<evidence type="ECO:0000313" key="1">
    <source>
        <dbReference type="EMBL" id="EXK23498.1"/>
    </source>
</evidence>
<sequence>MSIETLTPQDPSRESLAQLWTWPKSLFPRQDIPTSQEITLKTVQDDETVAERALQPPTVVITECQ</sequence>
<dbReference type="AlphaFoldDB" id="W9Z5I3"/>
<dbReference type="VEuPathDB" id="FungiDB:FOMG_19725"/>